<sequence>MEKETAYYDGICFFAVKSGYNNENYVLRKNNAFPVQENKIKGFCRYLNRKFTLTKSIPIQQFMIESFSKVAVVPSGWTLMHGVPIVDERVINGYEITLLDQLEIDLNTLEHEFDYVLEP</sequence>
<proteinExistence type="predicted"/>
<protein>
    <submittedName>
        <fullName evidence="1">Uncharacterized protein</fullName>
    </submittedName>
</protein>
<evidence type="ECO:0000313" key="1">
    <source>
        <dbReference type="EMBL" id="SDM92753.1"/>
    </source>
</evidence>
<dbReference type="RefSeq" id="WP_093855534.1">
    <property type="nucleotide sequence ID" value="NZ_BJVZ01000030.1"/>
</dbReference>
<dbReference type="AlphaFoldDB" id="A0A1G9X8V5"/>
<accession>A0A1G9X8V5</accession>
<evidence type="ECO:0000313" key="2">
    <source>
        <dbReference type="Proteomes" id="UP000199334"/>
    </source>
</evidence>
<gene>
    <name evidence="1" type="ORF">SAMN05216498_1050</name>
</gene>
<dbReference type="STRING" id="237069.SAMN05216498_1050"/>
<dbReference type="Proteomes" id="UP000199334">
    <property type="component" value="Unassembled WGS sequence"/>
</dbReference>
<dbReference type="EMBL" id="FNIG01000001">
    <property type="protein sequence ID" value="SDM92753.1"/>
    <property type="molecule type" value="Genomic_DNA"/>
</dbReference>
<keyword evidence="2" id="KW-1185">Reference proteome</keyword>
<reference evidence="1 2" key="1">
    <citation type="submission" date="2016-10" db="EMBL/GenBank/DDBJ databases">
        <authorList>
            <person name="de Groot N.N."/>
        </authorList>
    </citation>
    <scope>NUCLEOTIDE SEQUENCE [LARGE SCALE GENOMIC DNA]</scope>
    <source>
        <strain evidence="1 2">CGMCC 1.3442</strain>
    </source>
</reference>
<organism evidence="1 2">
    <name type="scientific">Tenuibacillus multivorans</name>
    <dbReference type="NCBI Taxonomy" id="237069"/>
    <lineage>
        <taxon>Bacteria</taxon>
        <taxon>Bacillati</taxon>
        <taxon>Bacillota</taxon>
        <taxon>Bacilli</taxon>
        <taxon>Bacillales</taxon>
        <taxon>Bacillaceae</taxon>
        <taxon>Tenuibacillus</taxon>
    </lineage>
</organism>
<name>A0A1G9X8V5_9BACI</name>